<dbReference type="SMART" id="SM00320">
    <property type="entry name" value="WD40"/>
    <property type="match status" value="5"/>
</dbReference>
<keyword evidence="3" id="KW-0677">Repeat</keyword>
<evidence type="ECO:0000256" key="3">
    <source>
        <dbReference type="ARBA" id="ARBA00022737"/>
    </source>
</evidence>
<name>A0AAF3EB17_9BILA</name>
<dbReference type="PANTHER" id="PTHR46200:SF1">
    <property type="entry name" value="GATOR COMPLEX PROTEIN WDR24"/>
    <property type="match status" value="1"/>
</dbReference>
<dbReference type="GO" id="GO:1904263">
    <property type="term" value="P:positive regulation of TORC1 signaling"/>
    <property type="evidence" value="ECO:0007669"/>
    <property type="project" value="TreeGrafter"/>
</dbReference>
<evidence type="ECO:0000259" key="6">
    <source>
        <dbReference type="Pfam" id="PF17120"/>
    </source>
</evidence>
<dbReference type="PANTHER" id="PTHR46200">
    <property type="entry name" value="GATOR COMPLEX PROTEIN WDR24"/>
    <property type="match status" value="1"/>
</dbReference>
<evidence type="ECO:0000313" key="7">
    <source>
        <dbReference type="Proteomes" id="UP000887575"/>
    </source>
</evidence>
<accession>A0AAF3EB17</accession>
<evidence type="ECO:0000256" key="1">
    <source>
        <dbReference type="ARBA" id="ARBA00008134"/>
    </source>
</evidence>
<dbReference type="GO" id="GO:0061700">
    <property type="term" value="C:GATOR2 complex"/>
    <property type="evidence" value="ECO:0007669"/>
    <property type="project" value="TreeGrafter"/>
</dbReference>
<dbReference type="Proteomes" id="UP000887575">
    <property type="component" value="Unassembled WGS sequence"/>
</dbReference>
<dbReference type="PROSITE" id="PS50082">
    <property type="entry name" value="WD_REPEATS_2"/>
    <property type="match status" value="1"/>
</dbReference>
<feature type="domain" description="WDR59/RTC1-like RING zinc finger" evidence="6">
    <location>
        <begin position="768"/>
        <end position="816"/>
    </location>
</feature>
<evidence type="ECO:0000313" key="8">
    <source>
        <dbReference type="WBParaSite" id="MBELARI_LOCUS11127"/>
    </source>
</evidence>
<proteinExistence type="inferred from homology"/>
<dbReference type="Gene3D" id="2.130.10.10">
    <property type="entry name" value="YVTN repeat-like/Quinoprotein amine dehydrogenase"/>
    <property type="match status" value="2"/>
</dbReference>
<dbReference type="InterPro" id="IPR037590">
    <property type="entry name" value="WDR24"/>
</dbReference>
<dbReference type="GO" id="GO:0016239">
    <property type="term" value="P:positive regulation of macroautophagy"/>
    <property type="evidence" value="ECO:0007669"/>
    <property type="project" value="TreeGrafter"/>
</dbReference>
<dbReference type="GO" id="GO:0005774">
    <property type="term" value="C:vacuolar membrane"/>
    <property type="evidence" value="ECO:0007669"/>
    <property type="project" value="TreeGrafter"/>
</dbReference>
<dbReference type="InterPro" id="IPR015943">
    <property type="entry name" value="WD40/YVTN_repeat-like_dom_sf"/>
</dbReference>
<comment type="similarity">
    <text evidence="1">Belongs to the WD repeat WDR24 family.</text>
</comment>
<dbReference type="Pfam" id="PF17120">
    <property type="entry name" value="zf-RING_16"/>
    <property type="match status" value="1"/>
</dbReference>
<evidence type="ECO:0000256" key="2">
    <source>
        <dbReference type="ARBA" id="ARBA00022574"/>
    </source>
</evidence>
<dbReference type="GO" id="GO:0034198">
    <property type="term" value="P:cellular response to amino acid starvation"/>
    <property type="evidence" value="ECO:0007669"/>
    <property type="project" value="TreeGrafter"/>
</dbReference>
<dbReference type="PROSITE" id="PS50294">
    <property type="entry name" value="WD_REPEATS_REGION"/>
    <property type="match status" value="1"/>
</dbReference>
<sequence>MKFREEFDNFNGEPKSPVVKEFKRIVEVTQLEPLDAISSNREYNRIVVGGVRASLRIFQVSPNVDGLENEFCFRLGKKRNLLSASHVAWSKTRDQCIGTTSTNGAVTLWNAERGEIEYSFQAHKRTATVVRFHPTDVNLLISGSKDASVYLYDLREKNQVTCFSVGSFETIRDASFHKYPECSTLFVTADDSGMIRIWDIREPKKPYLHFPAHQGYAASISLHSKAPHLLATGGGRDRFIKVWNWKSMLDENKDTRPMYTVETMAPIGRIYWRPGCEYQISSCAIVNDTSVHVWDVRRPFLPIYSFEEHIDSCTDMCWRNAVEQNTFVSCGKDGRVVLHTMREAARPHDFANDCTVDVAPDGLYALGVSSGVVDAQMSDVIDWYKRDSNRRQNEPIVKDLSEHPFDASFELPASDKRAYLGPYLFKNNNYLPHHEGGYCPFSSLIPSEIRLGVPELQSGQEIQKFFKCANGYRLGGASITELCANNARVSERMGIPQVAQTWRLVEALAEQAQIEKRRIEKEMETQKEYTEQFRMQILSLIQQERLRCLHAIPESLAKCRLAGWIFEKDRQIAEQWRADCPSSASIFPTASPFAISAITATSDFYFGDGELEGCLHTSCQRAQLCSARFPEVLPFRSDWRPLKVEAFTQRDPMEVSPSASKPLPKIAEVLQYHADLGDVQTCSCVALVIGGLLGEAIDEDTAATWFSNYLEMLDRLELFVAMAAVRKYAWVKRISDKVLTGTHLNVSCLKCRKRMVDGACLRCDRRVAECVICDLMIFGMHWMCGKCRHPMHLDEAVEWFEVSSMCPVSGCKCQCNLRTTEQKVMPSRPQPQLFFSKKIEIRRDSRASDSNGYRQRGSAVNAASWNLARVRQRRGSSRSNNRLQEQVLKEEENSEYLLIDTQAQKKIAQEGLGTADEFNLVVFHFAEERHKKAYPRWASWRRTFT</sequence>
<dbReference type="InterPro" id="IPR036322">
    <property type="entry name" value="WD40_repeat_dom_sf"/>
</dbReference>
<dbReference type="AlphaFoldDB" id="A0AAF3EB17"/>
<keyword evidence="2 5" id="KW-0853">WD repeat</keyword>
<dbReference type="GO" id="GO:0005829">
    <property type="term" value="C:cytosol"/>
    <property type="evidence" value="ECO:0007669"/>
    <property type="project" value="TreeGrafter"/>
</dbReference>
<dbReference type="WBParaSite" id="MBELARI_LOCUS11127">
    <property type="protein sequence ID" value="MBELARI_LOCUS11127"/>
    <property type="gene ID" value="MBELARI_LOCUS11127"/>
</dbReference>
<protein>
    <recommendedName>
        <fullName evidence="4">GATOR2 complex protein WDR24</fullName>
    </recommendedName>
</protein>
<organism evidence="7 8">
    <name type="scientific">Mesorhabditis belari</name>
    <dbReference type="NCBI Taxonomy" id="2138241"/>
    <lineage>
        <taxon>Eukaryota</taxon>
        <taxon>Metazoa</taxon>
        <taxon>Ecdysozoa</taxon>
        <taxon>Nematoda</taxon>
        <taxon>Chromadorea</taxon>
        <taxon>Rhabditida</taxon>
        <taxon>Rhabditina</taxon>
        <taxon>Rhabditomorpha</taxon>
        <taxon>Rhabditoidea</taxon>
        <taxon>Rhabditidae</taxon>
        <taxon>Mesorhabditinae</taxon>
        <taxon>Mesorhabditis</taxon>
    </lineage>
</organism>
<dbReference type="InterPro" id="IPR049566">
    <property type="entry name" value="WDR59_RTC1-like_RING_Znf"/>
</dbReference>
<dbReference type="SUPFAM" id="SSF50978">
    <property type="entry name" value="WD40 repeat-like"/>
    <property type="match status" value="1"/>
</dbReference>
<dbReference type="Pfam" id="PF00400">
    <property type="entry name" value="WD40"/>
    <property type="match status" value="2"/>
</dbReference>
<evidence type="ECO:0000256" key="5">
    <source>
        <dbReference type="PROSITE-ProRule" id="PRU00221"/>
    </source>
</evidence>
<keyword evidence="7" id="KW-1185">Reference proteome</keyword>
<reference evidence="8" key="1">
    <citation type="submission" date="2024-02" db="UniProtKB">
        <authorList>
            <consortium name="WormBaseParasite"/>
        </authorList>
    </citation>
    <scope>IDENTIFICATION</scope>
</reference>
<feature type="repeat" description="WD" evidence="5">
    <location>
        <begin position="120"/>
        <end position="162"/>
    </location>
</feature>
<evidence type="ECO:0000256" key="4">
    <source>
        <dbReference type="ARBA" id="ARBA00040269"/>
    </source>
</evidence>
<dbReference type="InterPro" id="IPR001680">
    <property type="entry name" value="WD40_rpt"/>
</dbReference>